<evidence type="ECO:0000259" key="1">
    <source>
        <dbReference type="Pfam" id="PF08241"/>
    </source>
</evidence>
<dbReference type="GO" id="GO:0032259">
    <property type="term" value="P:methylation"/>
    <property type="evidence" value="ECO:0007669"/>
    <property type="project" value="UniProtKB-KW"/>
</dbReference>
<dbReference type="Pfam" id="PF08241">
    <property type="entry name" value="Methyltransf_11"/>
    <property type="match status" value="1"/>
</dbReference>
<dbReference type="InterPro" id="IPR013216">
    <property type="entry name" value="Methyltransf_11"/>
</dbReference>
<dbReference type="SUPFAM" id="SSF53335">
    <property type="entry name" value="S-adenosyl-L-methionine-dependent methyltransferases"/>
    <property type="match status" value="1"/>
</dbReference>
<sequence length="151" mass="17091">MFALDIGCGENIEPALELARDGYIVVAVENNPYVVKDYKKRLDNSESENRTCVSPIIADARFLPFKEESFNLIIAYYAFDWISILGEPADINLASDEAKRVLKEGCKLVVHEYWEQGGLKRKEALGLAGFTVKYEDEDNDEVVLIAVKQKR</sequence>
<name>A0A1F2P9Z2_9EURY</name>
<reference evidence="2" key="1">
    <citation type="submission" date="2016-05" db="EMBL/GenBank/DDBJ databases">
        <title>Microbial consortia oxidize butane by reversing methanogenesis.</title>
        <authorList>
            <person name="Laso-Perez R."/>
            <person name="Richter M."/>
            <person name="Wegener G."/>
            <person name="Musat F."/>
        </authorList>
    </citation>
    <scope>NUCLEOTIDE SEQUENCE [LARGE SCALE GENOMIC DNA]</scope>
    <source>
        <strain evidence="2">BOX2</strain>
    </source>
</reference>
<comment type="caution">
    <text evidence="2">The sequence shown here is derived from an EMBL/GenBank/DDBJ whole genome shotgun (WGS) entry which is preliminary data.</text>
</comment>
<dbReference type="InterPro" id="IPR029063">
    <property type="entry name" value="SAM-dependent_MTases_sf"/>
</dbReference>
<feature type="domain" description="Methyltransferase type 11" evidence="1">
    <location>
        <begin position="4"/>
        <end position="109"/>
    </location>
</feature>
<proteinExistence type="predicted"/>
<dbReference type="CDD" id="cd02440">
    <property type="entry name" value="AdoMet_MTases"/>
    <property type="match status" value="1"/>
</dbReference>
<gene>
    <name evidence="2" type="ORF">SCAL_000683</name>
</gene>
<dbReference type="Proteomes" id="UP000186940">
    <property type="component" value="Unassembled WGS sequence"/>
</dbReference>
<keyword evidence="2" id="KW-0808">Transferase</keyword>
<dbReference type="Gene3D" id="3.40.50.150">
    <property type="entry name" value="Vaccinia Virus protein VP39"/>
    <property type="match status" value="1"/>
</dbReference>
<keyword evidence="2" id="KW-0489">Methyltransferase</keyword>
<evidence type="ECO:0000313" key="2">
    <source>
        <dbReference type="EMBL" id="OFV68043.1"/>
    </source>
</evidence>
<protein>
    <submittedName>
        <fullName evidence="2">Type 11 methyltransferase</fullName>
    </submittedName>
</protein>
<keyword evidence="3" id="KW-1185">Reference proteome</keyword>
<dbReference type="AlphaFoldDB" id="A0A1F2P9Z2"/>
<dbReference type="GO" id="GO:0008757">
    <property type="term" value="F:S-adenosylmethionine-dependent methyltransferase activity"/>
    <property type="evidence" value="ECO:0007669"/>
    <property type="project" value="InterPro"/>
</dbReference>
<dbReference type="EMBL" id="LYOS01000002">
    <property type="protein sequence ID" value="OFV68043.1"/>
    <property type="molecule type" value="Genomic_DNA"/>
</dbReference>
<accession>A0A1F2P9Z2</accession>
<organism evidence="2 3">
    <name type="scientific">Candidatus Syntropharchaeum caldarium</name>
    <dbReference type="NCBI Taxonomy" id="1838285"/>
    <lineage>
        <taxon>Archaea</taxon>
        <taxon>Methanobacteriati</taxon>
        <taxon>Methanobacteriota</taxon>
        <taxon>Stenosarchaea group</taxon>
        <taxon>Methanomicrobia</taxon>
        <taxon>Methanosarcinales</taxon>
        <taxon>ANME-2 cluster</taxon>
        <taxon>Candidatus Syntropharchaeum</taxon>
    </lineage>
</organism>
<evidence type="ECO:0000313" key="3">
    <source>
        <dbReference type="Proteomes" id="UP000186940"/>
    </source>
</evidence>